<evidence type="ECO:0000313" key="1">
    <source>
        <dbReference type="EMBL" id="MED6260296.1"/>
    </source>
</evidence>
<sequence length="141" mass="15947">MAKMIRGKTAASGETWAVSTFYLCKGEVVKDMTEGDIGTFGGCLEEQKSQQIQETSIMPSYTFISILTMRHSICDVRFRIIHEVNLRAALKPSHSCYTLYVPFYVGIFRVLISGINVSRVIMQHVRLNPKHSFSVHTNKSK</sequence>
<accession>A0ABU7CDR0</accession>
<comment type="caution">
    <text evidence="1">The sequence shown here is derived from an EMBL/GenBank/DDBJ whole genome shotgun (WGS) entry which is preliminary data.</text>
</comment>
<name>A0ABU7CDR0_9TELE</name>
<gene>
    <name evidence="1" type="ORF">ATANTOWER_011745</name>
</gene>
<evidence type="ECO:0000313" key="2">
    <source>
        <dbReference type="Proteomes" id="UP001345963"/>
    </source>
</evidence>
<organism evidence="1 2">
    <name type="scientific">Ataeniobius toweri</name>
    <dbReference type="NCBI Taxonomy" id="208326"/>
    <lineage>
        <taxon>Eukaryota</taxon>
        <taxon>Metazoa</taxon>
        <taxon>Chordata</taxon>
        <taxon>Craniata</taxon>
        <taxon>Vertebrata</taxon>
        <taxon>Euteleostomi</taxon>
        <taxon>Actinopterygii</taxon>
        <taxon>Neopterygii</taxon>
        <taxon>Teleostei</taxon>
        <taxon>Neoteleostei</taxon>
        <taxon>Acanthomorphata</taxon>
        <taxon>Ovalentaria</taxon>
        <taxon>Atherinomorphae</taxon>
        <taxon>Cyprinodontiformes</taxon>
        <taxon>Goodeidae</taxon>
        <taxon>Ataeniobius</taxon>
    </lineage>
</organism>
<proteinExistence type="predicted"/>
<dbReference type="EMBL" id="JAHUTI010088765">
    <property type="protein sequence ID" value="MED6260296.1"/>
    <property type="molecule type" value="Genomic_DNA"/>
</dbReference>
<reference evidence="1 2" key="1">
    <citation type="submission" date="2021-07" db="EMBL/GenBank/DDBJ databases">
        <authorList>
            <person name="Palmer J.M."/>
        </authorList>
    </citation>
    <scope>NUCLEOTIDE SEQUENCE [LARGE SCALE GENOMIC DNA]</scope>
    <source>
        <strain evidence="1 2">AT_MEX2019</strain>
        <tissue evidence="1">Muscle</tissue>
    </source>
</reference>
<keyword evidence="2" id="KW-1185">Reference proteome</keyword>
<protein>
    <submittedName>
        <fullName evidence="1">Uncharacterized protein</fullName>
    </submittedName>
</protein>
<dbReference type="Proteomes" id="UP001345963">
    <property type="component" value="Unassembled WGS sequence"/>
</dbReference>